<accession>A0A1C5JMN9</accession>
<proteinExistence type="predicted"/>
<organism evidence="2 3">
    <name type="scientific">Micromonospora inositola</name>
    <dbReference type="NCBI Taxonomy" id="47865"/>
    <lineage>
        <taxon>Bacteria</taxon>
        <taxon>Bacillati</taxon>
        <taxon>Actinomycetota</taxon>
        <taxon>Actinomycetes</taxon>
        <taxon>Micromonosporales</taxon>
        <taxon>Micromonosporaceae</taxon>
        <taxon>Micromonospora</taxon>
    </lineage>
</organism>
<keyword evidence="3" id="KW-1185">Reference proteome</keyword>
<gene>
    <name evidence="2" type="ORF">GA0070613_4972</name>
</gene>
<protein>
    <submittedName>
        <fullName evidence="2">Uncharacterized protein</fullName>
    </submittedName>
</protein>
<feature type="region of interest" description="Disordered" evidence="1">
    <location>
        <begin position="1"/>
        <end position="21"/>
    </location>
</feature>
<evidence type="ECO:0000313" key="3">
    <source>
        <dbReference type="Proteomes" id="UP000198221"/>
    </source>
</evidence>
<dbReference type="EMBL" id="LT607754">
    <property type="protein sequence ID" value="SCG71778.1"/>
    <property type="molecule type" value="Genomic_DNA"/>
</dbReference>
<name>A0A1C5JMN9_9ACTN</name>
<evidence type="ECO:0000256" key="1">
    <source>
        <dbReference type="SAM" id="MobiDB-lite"/>
    </source>
</evidence>
<reference evidence="3" key="1">
    <citation type="submission" date="2016-06" db="EMBL/GenBank/DDBJ databases">
        <authorList>
            <person name="Varghese N."/>
            <person name="Submissions Spin"/>
        </authorList>
    </citation>
    <scope>NUCLEOTIDE SEQUENCE [LARGE SCALE GENOMIC DNA]</scope>
    <source>
        <strain evidence="3">DSM 43819</strain>
    </source>
</reference>
<dbReference type="AlphaFoldDB" id="A0A1C5JMN9"/>
<evidence type="ECO:0000313" key="2">
    <source>
        <dbReference type="EMBL" id="SCG71778.1"/>
    </source>
</evidence>
<sequence length="204" mass="22712">MSAEFRPLAGEPDPAGPLVSSAGHPYEVPLNDFTSEGELAKAVLDRLRPAFHIRREWPGRHCSGRPARIDAVIRPRDLAPWRDDVVTFGVEFKLPPAEAGIHAYTGWLAQAVDYTHVDWKGLGRLRILTCPGPALWLDRIQQYSQADSTVSLARRLSGQLGVGELVLRWTHGLTIAFNGEHVWSERHGVVRGRTWTMAPRVGSR</sequence>
<dbReference type="Proteomes" id="UP000198221">
    <property type="component" value="Chromosome I"/>
</dbReference>